<keyword evidence="3" id="KW-0274">FAD</keyword>
<keyword evidence="7" id="KW-1185">Reference proteome</keyword>
<gene>
    <name evidence="6" type="primary">solA</name>
    <name evidence="6" type="ORF">E4U82_14110</name>
</gene>
<name>A0A4Y9A8K0_9BACI</name>
<comment type="caution">
    <text evidence="6">The sequence shown here is derived from an EMBL/GenBank/DDBJ whole genome shotgun (WGS) entry which is preliminary data.</text>
</comment>
<dbReference type="PANTHER" id="PTHR10961">
    <property type="entry name" value="PEROXISOMAL SARCOSINE OXIDASE"/>
    <property type="match status" value="1"/>
</dbReference>
<dbReference type="EMBL" id="SRHY01000029">
    <property type="protein sequence ID" value="TFJ92113.1"/>
    <property type="molecule type" value="Genomic_DNA"/>
</dbReference>
<dbReference type="PANTHER" id="PTHR10961:SF7">
    <property type="entry name" value="FAD DEPENDENT OXIDOREDUCTASE DOMAIN-CONTAINING PROTEIN"/>
    <property type="match status" value="1"/>
</dbReference>
<dbReference type="SUPFAM" id="SSF51905">
    <property type="entry name" value="FAD/NAD(P)-binding domain"/>
    <property type="match status" value="1"/>
</dbReference>
<evidence type="ECO:0000259" key="5">
    <source>
        <dbReference type="Pfam" id="PF01266"/>
    </source>
</evidence>
<feature type="domain" description="FAD dependent oxidoreductase" evidence="5">
    <location>
        <begin position="5"/>
        <end position="356"/>
    </location>
</feature>
<comment type="cofactor">
    <cofactor evidence="1">
        <name>FAD</name>
        <dbReference type="ChEBI" id="CHEBI:57692"/>
    </cofactor>
</comment>
<dbReference type="GO" id="GO:0050131">
    <property type="term" value="F:N-methyl-L-amino-acid oxidase activity"/>
    <property type="evidence" value="ECO:0007669"/>
    <property type="project" value="UniProtKB-EC"/>
</dbReference>
<dbReference type="EC" id="1.5.3.2" evidence="6"/>
<dbReference type="AlphaFoldDB" id="A0A4Y9A8K0"/>
<evidence type="ECO:0000256" key="2">
    <source>
        <dbReference type="ARBA" id="ARBA00022630"/>
    </source>
</evidence>
<dbReference type="NCBIfam" id="NF008425">
    <property type="entry name" value="PRK11259.1"/>
    <property type="match status" value="1"/>
</dbReference>
<dbReference type="GO" id="GO:0008115">
    <property type="term" value="F:sarcosine oxidase activity"/>
    <property type="evidence" value="ECO:0007669"/>
    <property type="project" value="TreeGrafter"/>
</dbReference>
<organism evidence="6 7">
    <name type="scientific">Lentibacillus salicampi</name>
    <dbReference type="NCBI Taxonomy" id="175306"/>
    <lineage>
        <taxon>Bacteria</taxon>
        <taxon>Bacillati</taxon>
        <taxon>Bacillota</taxon>
        <taxon>Bacilli</taxon>
        <taxon>Bacillales</taxon>
        <taxon>Bacillaceae</taxon>
        <taxon>Lentibacillus</taxon>
    </lineage>
</organism>
<evidence type="ECO:0000313" key="7">
    <source>
        <dbReference type="Proteomes" id="UP000298484"/>
    </source>
</evidence>
<keyword evidence="2" id="KW-0285">Flavoprotein</keyword>
<evidence type="ECO:0000256" key="4">
    <source>
        <dbReference type="ARBA" id="ARBA00023002"/>
    </source>
</evidence>
<dbReference type="Gene3D" id="3.30.9.10">
    <property type="entry name" value="D-Amino Acid Oxidase, subunit A, domain 2"/>
    <property type="match status" value="1"/>
</dbReference>
<dbReference type="GO" id="GO:0050660">
    <property type="term" value="F:flavin adenine dinucleotide binding"/>
    <property type="evidence" value="ECO:0007669"/>
    <property type="project" value="InterPro"/>
</dbReference>
<sequence length="381" mass="42635">MDANVGIVGVGTMGSMALWQLARRGVSVMGFEQFGIGHDQSAAGGETRIFRTAYKEGAAYIPILQEAYKQWRELESETGNQLLTLTKGLTIGEPGLKSMKNVMKSIEEYDLEHEILHYEEAKKHYPQHRLLPNEMIIVDHNAGFLRPQYAIVSAVYRAKELGAIVHNHTHVEKIQSETDGVSIVANGQKYKVGKLLITTGPWINQHINDFDKQIEVRRLINTWFFARDLKQFDESQFPPFTREGNNFSYYGIPAVDSYMVKIGLAASSEDRIKSPNDLDRNIKMGDLSSVKEIVGRDLPNLFEDPGRVSVYMEAYTKDKNSVVGWLPGHDNIAVLSGFSGHGFKMAPAIGKIGADLVLDENIPFSIGRLSPDRFADTQTSW</sequence>
<protein>
    <submittedName>
        <fullName evidence="6">N-methyl-L-tryptophan oxidase</fullName>
        <ecNumber evidence="6">1.5.3.2</ecNumber>
    </submittedName>
</protein>
<accession>A0A4Y9A8K0</accession>
<dbReference type="Gene3D" id="3.50.50.60">
    <property type="entry name" value="FAD/NAD(P)-binding domain"/>
    <property type="match status" value="1"/>
</dbReference>
<dbReference type="InterPro" id="IPR036188">
    <property type="entry name" value="FAD/NAD-bd_sf"/>
</dbReference>
<keyword evidence="4 6" id="KW-0560">Oxidoreductase</keyword>
<dbReference type="SUPFAM" id="SSF54373">
    <property type="entry name" value="FAD-linked reductases, C-terminal domain"/>
    <property type="match status" value="1"/>
</dbReference>
<reference evidence="6 7" key="1">
    <citation type="submission" date="2019-03" db="EMBL/GenBank/DDBJ databases">
        <title>Genome sequence of Lentibacillus salicampi ATCC BAA-719.</title>
        <authorList>
            <person name="Maclea K.S."/>
            <person name="Simoes Junior M."/>
        </authorList>
    </citation>
    <scope>NUCLEOTIDE SEQUENCE [LARGE SCALE GENOMIC DNA]</scope>
    <source>
        <strain evidence="6 7">ATCC BAA-719</strain>
    </source>
</reference>
<dbReference type="OrthoDB" id="9794226at2"/>
<evidence type="ECO:0000313" key="6">
    <source>
        <dbReference type="EMBL" id="TFJ92113.1"/>
    </source>
</evidence>
<proteinExistence type="predicted"/>
<dbReference type="InterPro" id="IPR045170">
    <property type="entry name" value="MTOX"/>
</dbReference>
<dbReference type="Proteomes" id="UP000298484">
    <property type="component" value="Unassembled WGS sequence"/>
</dbReference>
<evidence type="ECO:0000256" key="1">
    <source>
        <dbReference type="ARBA" id="ARBA00001974"/>
    </source>
</evidence>
<dbReference type="Pfam" id="PF01266">
    <property type="entry name" value="DAO"/>
    <property type="match status" value="1"/>
</dbReference>
<dbReference type="InterPro" id="IPR006076">
    <property type="entry name" value="FAD-dep_OxRdtase"/>
</dbReference>
<evidence type="ECO:0000256" key="3">
    <source>
        <dbReference type="ARBA" id="ARBA00022827"/>
    </source>
</evidence>
<dbReference type="RefSeq" id="WP_135110815.1">
    <property type="nucleotide sequence ID" value="NZ_SRHY01000029.1"/>
</dbReference>